<proteinExistence type="predicted"/>
<evidence type="ECO:0000313" key="2">
    <source>
        <dbReference type="Proteomes" id="UP000297245"/>
    </source>
</evidence>
<evidence type="ECO:0000313" key="1">
    <source>
        <dbReference type="EMBL" id="THV06123.1"/>
    </source>
</evidence>
<dbReference type="OrthoDB" id="3247418at2759"/>
<sequence length="147" mass="17162">VHFPPFMGSSDSEGKLKADQWRAFGTVYLPITLIRLWSQSDTHEARRELLGLTMDLVEAVIIASSRETSDNNATLYLSKMLSYRSRLQQLFPNYRARPNHHAALHIHEFLLFFGPVYSWWTFPYERVIGMLERISTNYKPGQVVWND</sequence>
<gene>
    <name evidence="1" type="ORF">K435DRAFT_645865</name>
</gene>
<evidence type="ECO:0008006" key="3">
    <source>
        <dbReference type="Google" id="ProtNLM"/>
    </source>
</evidence>
<name>A0A4S8MSI4_DENBC</name>
<dbReference type="EMBL" id="ML179044">
    <property type="protein sequence ID" value="THV06123.1"/>
    <property type="molecule type" value="Genomic_DNA"/>
</dbReference>
<protein>
    <recommendedName>
        <fullName evidence="3">DUF4218 domain-containing protein</fullName>
    </recommendedName>
</protein>
<keyword evidence="2" id="KW-1185">Reference proteome</keyword>
<feature type="non-terminal residue" evidence="1">
    <location>
        <position position="1"/>
    </location>
</feature>
<dbReference type="AlphaFoldDB" id="A0A4S8MSI4"/>
<accession>A0A4S8MSI4</accession>
<reference evidence="1 2" key="1">
    <citation type="journal article" date="2019" name="Nat. Ecol. Evol.">
        <title>Megaphylogeny resolves global patterns of mushroom evolution.</title>
        <authorList>
            <person name="Varga T."/>
            <person name="Krizsan K."/>
            <person name="Foldi C."/>
            <person name="Dima B."/>
            <person name="Sanchez-Garcia M."/>
            <person name="Sanchez-Ramirez S."/>
            <person name="Szollosi G.J."/>
            <person name="Szarkandi J.G."/>
            <person name="Papp V."/>
            <person name="Albert L."/>
            <person name="Andreopoulos W."/>
            <person name="Angelini C."/>
            <person name="Antonin V."/>
            <person name="Barry K.W."/>
            <person name="Bougher N.L."/>
            <person name="Buchanan P."/>
            <person name="Buyck B."/>
            <person name="Bense V."/>
            <person name="Catcheside P."/>
            <person name="Chovatia M."/>
            <person name="Cooper J."/>
            <person name="Damon W."/>
            <person name="Desjardin D."/>
            <person name="Finy P."/>
            <person name="Geml J."/>
            <person name="Haridas S."/>
            <person name="Hughes K."/>
            <person name="Justo A."/>
            <person name="Karasinski D."/>
            <person name="Kautmanova I."/>
            <person name="Kiss B."/>
            <person name="Kocsube S."/>
            <person name="Kotiranta H."/>
            <person name="LaButti K.M."/>
            <person name="Lechner B.E."/>
            <person name="Liimatainen K."/>
            <person name="Lipzen A."/>
            <person name="Lukacs Z."/>
            <person name="Mihaltcheva S."/>
            <person name="Morgado L.N."/>
            <person name="Niskanen T."/>
            <person name="Noordeloos M.E."/>
            <person name="Ohm R.A."/>
            <person name="Ortiz-Santana B."/>
            <person name="Ovrebo C."/>
            <person name="Racz N."/>
            <person name="Riley R."/>
            <person name="Savchenko A."/>
            <person name="Shiryaev A."/>
            <person name="Soop K."/>
            <person name="Spirin V."/>
            <person name="Szebenyi C."/>
            <person name="Tomsovsky M."/>
            <person name="Tulloss R.E."/>
            <person name="Uehling J."/>
            <person name="Grigoriev I.V."/>
            <person name="Vagvolgyi C."/>
            <person name="Papp T."/>
            <person name="Martin F.M."/>
            <person name="Miettinen O."/>
            <person name="Hibbett D.S."/>
            <person name="Nagy L.G."/>
        </authorList>
    </citation>
    <scope>NUCLEOTIDE SEQUENCE [LARGE SCALE GENOMIC DNA]</scope>
    <source>
        <strain evidence="1 2">CBS 962.96</strain>
    </source>
</reference>
<dbReference type="Proteomes" id="UP000297245">
    <property type="component" value="Unassembled WGS sequence"/>
</dbReference>
<organism evidence="1 2">
    <name type="scientific">Dendrothele bispora (strain CBS 962.96)</name>
    <dbReference type="NCBI Taxonomy" id="1314807"/>
    <lineage>
        <taxon>Eukaryota</taxon>
        <taxon>Fungi</taxon>
        <taxon>Dikarya</taxon>
        <taxon>Basidiomycota</taxon>
        <taxon>Agaricomycotina</taxon>
        <taxon>Agaricomycetes</taxon>
        <taxon>Agaricomycetidae</taxon>
        <taxon>Agaricales</taxon>
        <taxon>Agaricales incertae sedis</taxon>
        <taxon>Dendrothele</taxon>
    </lineage>
</organism>